<dbReference type="Proteomes" id="UP000608071">
    <property type="component" value="Unassembled WGS sequence"/>
</dbReference>
<accession>A0ABR8STD7</accession>
<keyword evidence="1" id="KW-0472">Membrane</keyword>
<dbReference type="RefSeq" id="WP_191797577.1">
    <property type="nucleotide sequence ID" value="NZ_JACSQL010000001.1"/>
</dbReference>
<reference evidence="2 3" key="1">
    <citation type="submission" date="2020-08" db="EMBL/GenBank/DDBJ databases">
        <title>A Genomic Blueprint of the Chicken Gut Microbiome.</title>
        <authorList>
            <person name="Gilroy R."/>
            <person name="Ravi A."/>
            <person name="Getino M."/>
            <person name="Pursley I."/>
            <person name="Horton D.L."/>
            <person name="Alikhan N.-F."/>
            <person name="Baker D."/>
            <person name="Gharbi K."/>
            <person name="Hall N."/>
            <person name="Watson M."/>
            <person name="Adriaenssens E.M."/>
            <person name="Foster-Nyarko E."/>
            <person name="Jarju S."/>
            <person name="Secka A."/>
            <person name="Antonio M."/>
            <person name="Oren A."/>
            <person name="Chaudhuri R."/>
            <person name="La Ragione R.M."/>
            <person name="Hildebrand F."/>
            <person name="Pallen M.J."/>
        </authorList>
    </citation>
    <scope>NUCLEOTIDE SEQUENCE [LARGE SCALE GENOMIC DNA]</scope>
    <source>
        <strain evidence="2 3">Sa2BVA9</strain>
    </source>
</reference>
<evidence type="ECO:0000256" key="1">
    <source>
        <dbReference type="SAM" id="Phobius"/>
    </source>
</evidence>
<protein>
    <recommendedName>
        <fullName evidence="4">DUF4258 domain-containing protein</fullName>
    </recommendedName>
</protein>
<proteinExistence type="predicted"/>
<keyword evidence="3" id="KW-1185">Reference proteome</keyword>
<feature type="transmembrane region" description="Helical" evidence="1">
    <location>
        <begin position="15"/>
        <end position="32"/>
    </location>
</feature>
<name>A0ABR8STD7_9BACL</name>
<keyword evidence="1" id="KW-1133">Transmembrane helix</keyword>
<sequence>MVNGSNRQRSPLKKWLLALGMMMLVFVLLNPTEDRYHSWLEREYGITLEEYNYFDGKTFVKDGERMYETGHTRNALFFTIKDMEFYDMDHNELVYEIRTVGILGTFFERK</sequence>
<keyword evidence="1" id="KW-0812">Transmembrane</keyword>
<evidence type="ECO:0000313" key="2">
    <source>
        <dbReference type="EMBL" id="MBD7966755.1"/>
    </source>
</evidence>
<evidence type="ECO:0008006" key="4">
    <source>
        <dbReference type="Google" id="ProtNLM"/>
    </source>
</evidence>
<organism evidence="2 3">
    <name type="scientific">Paenibacillus gallinarum</name>
    <dbReference type="NCBI Taxonomy" id="2762232"/>
    <lineage>
        <taxon>Bacteria</taxon>
        <taxon>Bacillati</taxon>
        <taxon>Bacillota</taxon>
        <taxon>Bacilli</taxon>
        <taxon>Bacillales</taxon>
        <taxon>Paenibacillaceae</taxon>
        <taxon>Paenibacillus</taxon>
    </lineage>
</organism>
<comment type="caution">
    <text evidence="2">The sequence shown here is derived from an EMBL/GenBank/DDBJ whole genome shotgun (WGS) entry which is preliminary data.</text>
</comment>
<gene>
    <name evidence="2" type="ORF">H9647_01640</name>
</gene>
<dbReference type="EMBL" id="JACSQL010000001">
    <property type="protein sequence ID" value="MBD7966755.1"/>
    <property type="molecule type" value="Genomic_DNA"/>
</dbReference>
<evidence type="ECO:0000313" key="3">
    <source>
        <dbReference type="Proteomes" id="UP000608071"/>
    </source>
</evidence>